<accession>A0AAT9FHF2</accession>
<sequence length="175" mass="19346">MKTILLLITPLLLALHVGATESAASEKDPFEGVFDNPFGMAIEYPLTKQYDHLDLYKVITWSSLNALKSNMLVEGQIDGFIKVYSAKVESGKDEGKVVHRFLLYKSKEDMKYKRLSSCIVLSDYSYGVLPNNGEVKEPKQLDGKYCIAAGIFRRAGGATAVSARSVGLAYPLFIK</sequence>
<reference evidence="2" key="1">
    <citation type="submission" date="2024-07" db="EMBL/GenBank/DDBJ databases">
        <title>Complete genome sequence of Verrucomicrobiaceae bacterium NT6N.</title>
        <authorList>
            <person name="Huang C."/>
            <person name="Takami H."/>
            <person name="Hamasaki K."/>
        </authorList>
    </citation>
    <scope>NUCLEOTIDE SEQUENCE</scope>
    <source>
        <strain evidence="2">NT6N</strain>
    </source>
</reference>
<keyword evidence="1" id="KW-0732">Signal</keyword>
<dbReference type="AlphaFoldDB" id="A0AAT9FHF2"/>
<organism evidence="2">
    <name type="scientific">Oceaniferula spumae</name>
    <dbReference type="NCBI Taxonomy" id="2979115"/>
    <lineage>
        <taxon>Bacteria</taxon>
        <taxon>Pseudomonadati</taxon>
        <taxon>Verrucomicrobiota</taxon>
        <taxon>Verrucomicrobiia</taxon>
        <taxon>Verrucomicrobiales</taxon>
        <taxon>Verrucomicrobiaceae</taxon>
        <taxon>Oceaniferula</taxon>
    </lineage>
</organism>
<dbReference type="EMBL" id="AP026866">
    <property type="protein sequence ID" value="BDS05384.1"/>
    <property type="molecule type" value="Genomic_DNA"/>
</dbReference>
<feature type="chain" id="PRO_5043456737" description="Secreted protein" evidence="1">
    <location>
        <begin position="20"/>
        <end position="175"/>
    </location>
</feature>
<evidence type="ECO:0008006" key="3">
    <source>
        <dbReference type="Google" id="ProtNLM"/>
    </source>
</evidence>
<evidence type="ECO:0000313" key="2">
    <source>
        <dbReference type="EMBL" id="BDS05384.1"/>
    </source>
</evidence>
<feature type="signal peptide" evidence="1">
    <location>
        <begin position="1"/>
        <end position="19"/>
    </location>
</feature>
<evidence type="ECO:0000256" key="1">
    <source>
        <dbReference type="SAM" id="SignalP"/>
    </source>
</evidence>
<gene>
    <name evidence="2" type="ORF">NT6N_04240</name>
</gene>
<proteinExistence type="predicted"/>
<name>A0AAT9FHF2_9BACT</name>
<dbReference type="KEGG" id="osu:NT6N_04240"/>
<protein>
    <recommendedName>
        <fullName evidence="3">Secreted protein</fullName>
    </recommendedName>
</protein>